<feature type="transmembrane region" description="Helical" evidence="1">
    <location>
        <begin position="7"/>
        <end position="25"/>
    </location>
</feature>
<dbReference type="STRING" id="927664.SAMN05421780_105191"/>
<proteinExistence type="predicted"/>
<sequence>MKNLLQRYGLLLGAVAAAIIFHLFWEKQINNILVNNVLMLVQSSATNDFIFIGVILLATGVLVSRVVRRYVPSDRQSFVALVLLCFYVYYRLDGTVWKFQHFTFAENIKYADALAGVLWLQVLLWILSYNYQSFLGVKIILLFKNIKTFLNKSLHVIYVYYRFIRRKINKKIRRNHIPTLPNQFPNVAPILDDLPLEDGGDTLGYGTYAQQIAQKIHVTTASKRAIAIGVHGQWGSGKTSFMNLLRTELKKENYILLDFAAWNSQTPQAIVQDFFQTLQAEMSQYHDQTASLLTNYANQLVKLKDNPTTQIIQSVSAAFTGFESTQQLHERINDSIARIGRKIMIFIDDLDRLDKAEIVEVLRLIRNTANFQNTFFVVAYDRDYIVNALEKSDFHGAAQYLEKIFQLEINLPAYERDVLVNVFFEKLKHSFSYNEYYIENDLLILSKNINIRSKLKQYLNSLRDVTRVVNSISLNIANIYNDVNLKEFIFIEFLRMKDIVLYKSIFWNISEHLKEDNDSNGRPYYSIKLQENNRYDIVAYAIFKELFSKNETHIIFNYNPNSIIYPSKFHRYFGYRVLKGESIFEVNKMRDFSVDIYLQNIEDLLNKYGRIAHNTLCEYFEIIDNIQNIDDLEKIIRAVLLIARKNNDGFSKIWEYDNINNILYKYAKSNNIDKLKDLFLEIFSNTEYDGIVESGYIRHIFKYKYFLLIEKDIFSKEELLNIIVKHLQRYLESVAEHKRHDDTIVSLFYSCFYYNETNTKVIYEPAKKILQDYIINKNLDNFILDSIEKNRKHAGTIFYNYGNCGYDGVIHEEEFLSRIFAQKDKGWKYIEEFEKFYNAIKANNFEPIAFRFDTIPTNQILKNHATYLDTE</sequence>
<accession>A0A1I1JC86</accession>
<keyword evidence="1" id="KW-1133">Transmembrane helix</keyword>
<feature type="transmembrane region" description="Helical" evidence="1">
    <location>
        <begin position="110"/>
        <end position="127"/>
    </location>
</feature>
<organism evidence="3 4">
    <name type="scientific">Flexibacter flexilis DSM 6793</name>
    <dbReference type="NCBI Taxonomy" id="927664"/>
    <lineage>
        <taxon>Bacteria</taxon>
        <taxon>Pseudomonadati</taxon>
        <taxon>Bacteroidota</taxon>
        <taxon>Cytophagia</taxon>
        <taxon>Cytophagales</taxon>
        <taxon>Flexibacteraceae</taxon>
        <taxon>Flexibacter</taxon>
    </lineage>
</organism>
<dbReference type="OrthoDB" id="88903at2"/>
<keyword evidence="1" id="KW-0472">Membrane</keyword>
<feature type="domain" description="KAP NTPase" evidence="2">
    <location>
        <begin position="207"/>
        <end position="473"/>
    </location>
</feature>
<protein>
    <submittedName>
        <fullName evidence="3">KAP family P-loop domain-containing protein</fullName>
    </submittedName>
</protein>
<evidence type="ECO:0000256" key="1">
    <source>
        <dbReference type="SAM" id="Phobius"/>
    </source>
</evidence>
<reference evidence="3 4" key="1">
    <citation type="submission" date="2016-10" db="EMBL/GenBank/DDBJ databases">
        <authorList>
            <person name="de Groot N.N."/>
        </authorList>
    </citation>
    <scope>NUCLEOTIDE SEQUENCE [LARGE SCALE GENOMIC DNA]</scope>
    <source>
        <strain evidence="3 4">DSM 6793</strain>
    </source>
</reference>
<dbReference type="PANTHER" id="PTHR22674:SF6">
    <property type="entry name" value="NTPASE KAP FAMILY P-LOOP DOMAIN-CONTAINING PROTEIN 1"/>
    <property type="match status" value="1"/>
</dbReference>
<dbReference type="Proteomes" id="UP000199514">
    <property type="component" value="Unassembled WGS sequence"/>
</dbReference>
<keyword evidence="4" id="KW-1185">Reference proteome</keyword>
<evidence type="ECO:0000313" key="3">
    <source>
        <dbReference type="EMBL" id="SFC43040.1"/>
    </source>
</evidence>
<dbReference type="EMBL" id="FOLE01000005">
    <property type="protein sequence ID" value="SFC43040.1"/>
    <property type="molecule type" value="Genomic_DNA"/>
</dbReference>
<dbReference type="InterPro" id="IPR052754">
    <property type="entry name" value="NTPase_KAP_P-loop"/>
</dbReference>
<dbReference type="AlphaFoldDB" id="A0A1I1JC86"/>
<evidence type="ECO:0000259" key="2">
    <source>
        <dbReference type="Pfam" id="PF07693"/>
    </source>
</evidence>
<evidence type="ECO:0000313" key="4">
    <source>
        <dbReference type="Proteomes" id="UP000199514"/>
    </source>
</evidence>
<feature type="transmembrane region" description="Helical" evidence="1">
    <location>
        <begin position="45"/>
        <end position="63"/>
    </location>
</feature>
<dbReference type="SUPFAM" id="SSF52540">
    <property type="entry name" value="P-loop containing nucleoside triphosphate hydrolases"/>
    <property type="match status" value="1"/>
</dbReference>
<dbReference type="Gene3D" id="3.40.50.300">
    <property type="entry name" value="P-loop containing nucleotide triphosphate hydrolases"/>
    <property type="match status" value="1"/>
</dbReference>
<dbReference type="Pfam" id="PF07693">
    <property type="entry name" value="KAP_NTPase"/>
    <property type="match status" value="1"/>
</dbReference>
<keyword evidence="1" id="KW-0812">Transmembrane</keyword>
<dbReference type="InterPro" id="IPR011646">
    <property type="entry name" value="KAP_P-loop"/>
</dbReference>
<gene>
    <name evidence="3" type="ORF">SAMN05421780_105191</name>
</gene>
<dbReference type="PANTHER" id="PTHR22674">
    <property type="entry name" value="NTPASE, KAP FAMILY P-LOOP DOMAIN-CONTAINING 1"/>
    <property type="match status" value="1"/>
</dbReference>
<name>A0A1I1JC86_9BACT</name>
<dbReference type="InterPro" id="IPR027417">
    <property type="entry name" value="P-loop_NTPase"/>
</dbReference>